<organism evidence="1 2">
    <name type="scientific">Tetracentron sinense</name>
    <name type="common">Spur-leaf</name>
    <dbReference type="NCBI Taxonomy" id="13715"/>
    <lineage>
        <taxon>Eukaryota</taxon>
        <taxon>Viridiplantae</taxon>
        <taxon>Streptophyta</taxon>
        <taxon>Embryophyta</taxon>
        <taxon>Tracheophyta</taxon>
        <taxon>Spermatophyta</taxon>
        <taxon>Magnoliopsida</taxon>
        <taxon>Trochodendrales</taxon>
        <taxon>Trochodendraceae</taxon>
        <taxon>Tetracentron</taxon>
    </lineage>
</organism>
<accession>A0A835DLT0</accession>
<keyword evidence="2" id="KW-1185">Reference proteome</keyword>
<sequence length="138" mass="15094">MSPVICRGFVITEMNHFSDELHSPGDLSTSDVLQRSSLTGILPEFLRLSSPAAPSLIPANIKLSSLLYLPPSPFSDPSHLFSEGFPARFDSLSLFGPPVQPSPFSDPSHLFSEGSPAKFDSLRASPDKELQQDVWFSF</sequence>
<gene>
    <name evidence="1" type="ORF">HHK36_004707</name>
</gene>
<name>A0A835DLT0_TETSI</name>
<protein>
    <submittedName>
        <fullName evidence="1">Uncharacterized protein</fullName>
    </submittedName>
</protein>
<evidence type="ECO:0000313" key="2">
    <source>
        <dbReference type="Proteomes" id="UP000655225"/>
    </source>
</evidence>
<evidence type="ECO:0000313" key="1">
    <source>
        <dbReference type="EMBL" id="KAF8408643.1"/>
    </source>
</evidence>
<reference evidence="1 2" key="1">
    <citation type="submission" date="2020-04" db="EMBL/GenBank/DDBJ databases">
        <title>Plant Genome Project.</title>
        <authorList>
            <person name="Zhang R.-G."/>
        </authorList>
    </citation>
    <scope>NUCLEOTIDE SEQUENCE [LARGE SCALE GENOMIC DNA]</scope>
    <source>
        <strain evidence="1">YNK0</strain>
        <tissue evidence="1">Leaf</tissue>
    </source>
</reference>
<dbReference type="EMBL" id="JABCRI010000003">
    <property type="protein sequence ID" value="KAF8408643.1"/>
    <property type="molecule type" value="Genomic_DNA"/>
</dbReference>
<comment type="caution">
    <text evidence="1">The sequence shown here is derived from an EMBL/GenBank/DDBJ whole genome shotgun (WGS) entry which is preliminary data.</text>
</comment>
<dbReference type="Proteomes" id="UP000655225">
    <property type="component" value="Unassembled WGS sequence"/>
</dbReference>
<proteinExistence type="predicted"/>
<dbReference type="AlphaFoldDB" id="A0A835DLT0"/>